<dbReference type="OrthoDB" id="1726972at2759"/>
<dbReference type="GO" id="GO:0009507">
    <property type="term" value="C:chloroplast"/>
    <property type="evidence" value="ECO:0007669"/>
    <property type="project" value="TreeGrafter"/>
</dbReference>
<gene>
    <name evidence="15" type="ORF">GUJ93_ZPchr0003g18355</name>
</gene>
<sequence length="128" mass="14665">MRFEVVARLLNLTMVVPELDKRSFWTDQSVIHFNKTDARLANNGISTQLQLLRCHVNFHALKFTSQIEALGNKLVQKLQAKGSFVALYLRQSKDVVKALKKRIGHKNPKVQLLALTVVHRCITIYTHC</sequence>
<dbReference type="GO" id="GO:0016020">
    <property type="term" value="C:membrane"/>
    <property type="evidence" value="ECO:0007669"/>
    <property type="project" value="UniProtKB-SubCell"/>
</dbReference>
<keyword evidence="11" id="KW-0294">Fucose metabolism</keyword>
<evidence type="ECO:0000313" key="15">
    <source>
        <dbReference type="EMBL" id="KAG8061215.1"/>
    </source>
</evidence>
<feature type="domain" description="VHS" evidence="14">
    <location>
        <begin position="91"/>
        <end position="128"/>
    </location>
</feature>
<dbReference type="PROSITE" id="PS50179">
    <property type="entry name" value="VHS"/>
    <property type="match status" value="1"/>
</dbReference>
<dbReference type="GO" id="GO:0016757">
    <property type="term" value="F:glycosyltransferase activity"/>
    <property type="evidence" value="ECO:0007669"/>
    <property type="project" value="UniProtKB-KW"/>
</dbReference>
<evidence type="ECO:0000259" key="14">
    <source>
        <dbReference type="PROSITE" id="PS50179"/>
    </source>
</evidence>
<accession>A0A8J5VCX2</accession>
<keyword evidence="16" id="KW-1185">Reference proteome</keyword>
<evidence type="ECO:0000256" key="3">
    <source>
        <dbReference type="ARBA" id="ARBA00007737"/>
    </source>
</evidence>
<dbReference type="Proteomes" id="UP000729402">
    <property type="component" value="Unassembled WGS sequence"/>
</dbReference>
<name>A0A8J5VCX2_ZIZPA</name>
<evidence type="ECO:0000256" key="10">
    <source>
        <dbReference type="ARBA" id="ARBA00023180"/>
    </source>
</evidence>
<dbReference type="Pfam" id="PF10250">
    <property type="entry name" value="O-FucT"/>
    <property type="match status" value="1"/>
</dbReference>
<dbReference type="AlphaFoldDB" id="A0A8J5VCX2"/>
<keyword evidence="8" id="KW-1133">Transmembrane helix</keyword>
<organism evidence="15 16">
    <name type="scientific">Zizania palustris</name>
    <name type="common">Northern wild rice</name>
    <dbReference type="NCBI Taxonomy" id="103762"/>
    <lineage>
        <taxon>Eukaryota</taxon>
        <taxon>Viridiplantae</taxon>
        <taxon>Streptophyta</taxon>
        <taxon>Embryophyta</taxon>
        <taxon>Tracheophyta</taxon>
        <taxon>Spermatophyta</taxon>
        <taxon>Magnoliopsida</taxon>
        <taxon>Liliopsida</taxon>
        <taxon>Poales</taxon>
        <taxon>Poaceae</taxon>
        <taxon>BOP clade</taxon>
        <taxon>Oryzoideae</taxon>
        <taxon>Oryzeae</taxon>
        <taxon>Zizaniinae</taxon>
        <taxon>Zizania</taxon>
    </lineage>
</organism>
<comment type="pathway">
    <text evidence="2">Glycan metabolism.</text>
</comment>
<comment type="similarity">
    <text evidence="3">Belongs to the glycosyltransferase GT106 family.</text>
</comment>
<proteinExistence type="inferred from homology"/>
<dbReference type="PANTHER" id="PTHR31741">
    <property type="entry name" value="OS02G0726500 PROTEIN-RELATED"/>
    <property type="match status" value="1"/>
</dbReference>
<keyword evidence="4" id="KW-0328">Glycosyltransferase</keyword>
<comment type="caution">
    <text evidence="15">The sequence shown here is derived from an EMBL/GenBank/DDBJ whole genome shotgun (WGS) entry which is preliminary data.</text>
</comment>
<evidence type="ECO:0000256" key="2">
    <source>
        <dbReference type="ARBA" id="ARBA00004881"/>
    </source>
</evidence>
<keyword evidence="7" id="KW-0735">Signal-anchor</keyword>
<keyword evidence="9" id="KW-0472">Membrane</keyword>
<evidence type="ECO:0000256" key="1">
    <source>
        <dbReference type="ARBA" id="ARBA00004606"/>
    </source>
</evidence>
<dbReference type="GO" id="GO:0006004">
    <property type="term" value="P:fucose metabolic process"/>
    <property type="evidence" value="ECO:0007669"/>
    <property type="project" value="UniProtKB-KW"/>
</dbReference>
<evidence type="ECO:0000256" key="13">
    <source>
        <dbReference type="ARBA" id="ARBA00030350"/>
    </source>
</evidence>
<dbReference type="GO" id="GO:0043130">
    <property type="term" value="F:ubiquitin binding"/>
    <property type="evidence" value="ECO:0007669"/>
    <property type="project" value="InterPro"/>
</dbReference>
<evidence type="ECO:0000256" key="12">
    <source>
        <dbReference type="ARBA" id="ARBA00023277"/>
    </source>
</evidence>
<evidence type="ECO:0000256" key="7">
    <source>
        <dbReference type="ARBA" id="ARBA00022968"/>
    </source>
</evidence>
<evidence type="ECO:0000256" key="5">
    <source>
        <dbReference type="ARBA" id="ARBA00022679"/>
    </source>
</evidence>
<evidence type="ECO:0000256" key="8">
    <source>
        <dbReference type="ARBA" id="ARBA00022989"/>
    </source>
</evidence>
<protein>
    <recommendedName>
        <fullName evidence="13">O-fucosyltransferase family protein</fullName>
    </recommendedName>
</protein>
<keyword evidence="5" id="KW-0808">Transferase</keyword>
<reference evidence="15" key="1">
    <citation type="journal article" date="2021" name="bioRxiv">
        <title>Whole Genome Assembly and Annotation of Northern Wild Rice, Zizania palustris L., Supports a Whole Genome Duplication in the Zizania Genus.</title>
        <authorList>
            <person name="Haas M."/>
            <person name="Kono T."/>
            <person name="Macchietto M."/>
            <person name="Millas R."/>
            <person name="McGilp L."/>
            <person name="Shao M."/>
            <person name="Duquette J."/>
            <person name="Hirsch C.N."/>
            <person name="Kimball J."/>
        </authorList>
    </citation>
    <scope>NUCLEOTIDE SEQUENCE</scope>
    <source>
        <tissue evidence="15">Fresh leaf tissue</tissue>
    </source>
</reference>
<dbReference type="PANTHER" id="PTHR31741:SF51">
    <property type="entry name" value="RHAMNOGALACTURONAN I RHAMNOSYLTRANSFERASE 1"/>
    <property type="match status" value="1"/>
</dbReference>
<evidence type="ECO:0000256" key="4">
    <source>
        <dbReference type="ARBA" id="ARBA00022676"/>
    </source>
</evidence>
<keyword evidence="10" id="KW-0325">Glycoprotein</keyword>
<evidence type="ECO:0000313" key="16">
    <source>
        <dbReference type="Proteomes" id="UP000729402"/>
    </source>
</evidence>
<comment type="subcellular location">
    <subcellularLocation>
        <location evidence="1">Membrane</location>
        <topology evidence="1">Single-pass type II membrane protein</topology>
    </subcellularLocation>
</comment>
<keyword evidence="6" id="KW-0812">Transmembrane</keyword>
<dbReference type="InterPro" id="IPR002014">
    <property type="entry name" value="VHS_dom"/>
</dbReference>
<evidence type="ECO:0000256" key="11">
    <source>
        <dbReference type="ARBA" id="ARBA00023253"/>
    </source>
</evidence>
<keyword evidence="12" id="KW-0119">Carbohydrate metabolism</keyword>
<evidence type="ECO:0000256" key="6">
    <source>
        <dbReference type="ARBA" id="ARBA00022692"/>
    </source>
</evidence>
<dbReference type="InterPro" id="IPR019378">
    <property type="entry name" value="GDP-Fuc_O-FucTrfase"/>
</dbReference>
<reference evidence="15" key="2">
    <citation type="submission" date="2021-02" db="EMBL/GenBank/DDBJ databases">
        <authorList>
            <person name="Kimball J.A."/>
            <person name="Haas M.W."/>
            <person name="Macchietto M."/>
            <person name="Kono T."/>
            <person name="Duquette J."/>
            <person name="Shao M."/>
        </authorList>
    </citation>
    <scope>NUCLEOTIDE SEQUENCE</scope>
    <source>
        <tissue evidence="15">Fresh leaf tissue</tissue>
    </source>
</reference>
<dbReference type="EMBL" id="JAAALK010000286">
    <property type="protein sequence ID" value="KAG8061215.1"/>
    <property type="molecule type" value="Genomic_DNA"/>
</dbReference>
<evidence type="ECO:0000256" key="9">
    <source>
        <dbReference type="ARBA" id="ARBA00023136"/>
    </source>
</evidence>
<dbReference type="GO" id="GO:0035091">
    <property type="term" value="F:phosphatidylinositol binding"/>
    <property type="evidence" value="ECO:0007669"/>
    <property type="project" value="InterPro"/>
</dbReference>